<dbReference type="EMBL" id="JAMRDG010000001">
    <property type="protein sequence ID" value="KAJ3702366.1"/>
    <property type="molecule type" value="Genomic_DNA"/>
</dbReference>
<dbReference type="PANTHER" id="PTHR10994:SF85">
    <property type="entry name" value="RETICULON-LIKE PROTEIN B9"/>
    <property type="match status" value="1"/>
</dbReference>
<comment type="caution">
    <text evidence="8">The sequence shown here is derived from an EMBL/GenBank/DDBJ whole genome shotgun (WGS) entry which is preliminary data.</text>
</comment>
<keyword evidence="3 6" id="KW-0256">Endoplasmic reticulum</keyword>
<evidence type="ECO:0000256" key="3">
    <source>
        <dbReference type="ARBA" id="ARBA00022824"/>
    </source>
</evidence>
<evidence type="ECO:0000313" key="9">
    <source>
        <dbReference type="Proteomes" id="UP001210211"/>
    </source>
</evidence>
<dbReference type="GO" id="GO:0005789">
    <property type="term" value="C:endoplasmic reticulum membrane"/>
    <property type="evidence" value="ECO:0007669"/>
    <property type="project" value="UniProtKB-SubCell"/>
</dbReference>
<feature type="transmembrane region" description="Helical" evidence="6">
    <location>
        <begin position="58"/>
        <end position="76"/>
    </location>
</feature>
<evidence type="ECO:0000256" key="2">
    <source>
        <dbReference type="ARBA" id="ARBA00022692"/>
    </source>
</evidence>
<gene>
    <name evidence="8" type="ORF">LUZ61_006071</name>
</gene>
<dbReference type="InterPro" id="IPR045064">
    <property type="entry name" value="Reticulon-like"/>
</dbReference>
<name>A0AAD5ZQY2_9POAL</name>
<evidence type="ECO:0000259" key="7">
    <source>
        <dbReference type="PROSITE" id="PS50845"/>
    </source>
</evidence>
<comment type="subcellular location">
    <subcellularLocation>
        <location evidence="1 6">Endoplasmic reticulum membrane</location>
        <topology evidence="1 6">Multi-pass membrane protein</topology>
    </subcellularLocation>
</comment>
<feature type="domain" description="Reticulon" evidence="7">
    <location>
        <begin position="47"/>
        <end position="233"/>
    </location>
</feature>
<dbReference type="GO" id="GO:0009617">
    <property type="term" value="P:response to bacterium"/>
    <property type="evidence" value="ECO:0007669"/>
    <property type="project" value="InterPro"/>
</dbReference>
<keyword evidence="2 6" id="KW-0812">Transmembrane</keyword>
<evidence type="ECO:0000256" key="6">
    <source>
        <dbReference type="RuleBase" id="RU363132"/>
    </source>
</evidence>
<feature type="transmembrane region" description="Helical" evidence="6">
    <location>
        <begin position="83"/>
        <end position="101"/>
    </location>
</feature>
<feature type="transmembrane region" description="Helical" evidence="6">
    <location>
        <begin position="159"/>
        <end position="182"/>
    </location>
</feature>
<dbReference type="Pfam" id="PF02453">
    <property type="entry name" value="Reticulon"/>
    <property type="match status" value="1"/>
</dbReference>
<evidence type="ECO:0000256" key="4">
    <source>
        <dbReference type="ARBA" id="ARBA00022989"/>
    </source>
</evidence>
<dbReference type="PANTHER" id="PTHR10994">
    <property type="entry name" value="RETICULON"/>
    <property type="match status" value="1"/>
</dbReference>
<dbReference type="AlphaFoldDB" id="A0AAD5ZQY2"/>
<evidence type="ECO:0000313" key="8">
    <source>
        <dbReference type="EMBL" id="KAJ3702366.1"/>
    </source>
</evidence>
<evidence type="ECO:0000256" key="5">
    <source>
        <dbReference type="ARBA" id="ARBA00023136"/>
    </source>
</evidence>
<reference evidence="8 9" key="1">
    <citation type="journal article" date="2022" name="Cell">
        <title>Repeat-based holocentromeres influence genome architecture and karyotype evolution.</title>
        <authorList>
            <person name="Hofstatter P.G."/>
            <person name="Thangavel G."/>
            <person name="Lux T."/>
            <person name="Neumann P."/>
            <person name="Vondrak T."/>
            <person name="Novak P."/>
            <person name="Zhang M."/>
            <person name="Costa L."/>
            <person name="Castellani M."/>
            <person name="Scott A."/>
            <person name="Toegelov H."/>
            <person name="Fuchs J."/>
            <person name="Mata-Sucre Y."/>
            <person name="Dias Y."/>
            <person name="Vanzela A.L.L."/>
            <person name="Huettel B."/>
            <person name="Almeida C.C.S."/>
            <person name="Simkova H."/>
            <person name="Souza G."/>
            <person name="Pedrosa-Harand A."/>
            <person name="Macas J."/>
            <person name="Mayer K.F.X."/>
            <person name="Houben A."/>
            <person name="Marques A."/>
        </authorList>
    </citation>
    <scope>NUCLEOTIDE SEQUENCE [LARGE SCALE GENOMIC DNA]</scope>
    <source>
        <strain evidence="8">RhyTen1mFocal</strain>
    </source>
</reference>
<keyword evidence="4 6" id="KW-1133">Transmembrane helix</keyword>
<organism evidence="8 9">
    <name type="scientific">Rhynchospora tenuis</name>
    <dbReference type="NCBI Taxonomy" id="198213"/>
    <lineage>
        <taxon>Eukaryota</taxon>
        <taxon>Viridiplantae</taxon>
        <taxon>Streptophyta</taxon>
        <taxon>Embryophyta</taxon>
        <taxon>Tracheophyta</taxon>
        <taxon>Spermatophyta</taxon>
        <taxon>Magnoliopsida</taxon>
        <taxon>Liliopsida</taxon>
        <taxon>Poales</taxon>
        <taxon>Cyperaceae</taxon>
        <taxon>Cyperoideae</taxon>
        <taxon>Rhynchosporeae</taxon>
        <taxon>Rhynchospora</taxon>
    </lineage>
</organism>
<sequence length="233" mass="26636">MPRLKYYSDSDDEPEIKRITTPSAATTSKKPFSRKRSVHAALGGGKVANILLWRDRNLSGGILAGATLIWFLFDVVEYNLIELLSHISLFAMLFLFIWSWSAQLVDRNPPEIPETIVSEKTFKEVAWAFHSRLAHFVSTLQDIASGKDLRMFLMVIGSLWVVSVIGSACNFTTLLYFGFLCVHTLPALYERYQAEVDHLLERGLEDLRKFYKKFDSKVLDKIPRGPTKNKKFN</sequence>
<keyword evidence="9" id="KW-1185">Reference proteome</keyword>
<protein>
    <recommendedName>
        <fullName evidence="6">Reticulon-like protein</fullName>
    </recommendedName>
</protein>
<dbReference type="PROSITE" id="PS50845">
    <property type="entry name" value="RETICULON"/>
    <property type="match status" value="1"/>
</dbReference>
<accession>A0AAD5ZQY2</accession>
<proteinExistence type="predicted"/>
<keyword evidence="5 6" id="KW-0472">Membrane</keyword>
<dbReference type="InterPro" id="IPR003388">
    <property type="entry name" value="Reticulon"/>
</dbReference>
<dbReference type="Proteomes" id="UP001210211">
    <property type="component" value="Unassembled WGS sequence"/>
</dbReference>
<evidence type="ECO:0000256" key="1">
    <source>
        <dbReference type="ARBA" id="ARBA00004477"/>
    </source>
</evidence>